<proteinExistence type="predicted"/>
<dbReference type="AlphaFoldDB" id="A0A4Z2FWB0"/>
<keyword evidence="2" id="KW-1185">Reference proteome</keyword>
<reference evidence="1 2" key="1">
    <citation type="submission" date="2019-03" db="EMBL/GenBank/DDBJ databases">
        <title>First draft genome of Liparis tanakae, snailfish: a comprehensive survey of snailfish specific genes.</title>
        <authorList>
            <person name="Kim W."/>
            <person name="Song I."/>
            <person name="Jeong J.-H."/>
            <person name="Kim D."/>
            <person name="Kim S."/>
            <person name="Ryu S."/>
            <person name="Song J.Y."/>
            <person name="Lee S.K."/>
        </authorList>
    </citation>
    <scope>NUCLEOTIDE SEQUENCE [LARGE SCALE GENOMIC DNA]</scope>
    <source>
        <tissue evidence="1">Muscle</tissue>
    </source>
</reference>
<dbReference type="Proteomes" id="UP000314294">
    <property type="component" value="Unassembled WGS sequence"/>
</dbReference>
<organism evidence="1 2">
    <name type="scientific">Liparis tanakae</name>
    <name type="common">Tanaka's snailfish</name>
    <dbReference type="NCBI Taxonomy" id="230148"/>
    <lineage>
        <taxon>Eukaryota</taxon>
        <taxon>Metazoa</taxon>
        <taxon>Chordata</taxon>
        <taxon>Craniata</taxon>
        <taxon>Vertebrata</taxon>
        <taxon>Euteleostomi</taxon>
        <taxon>Actinopterygii</taxon>
        <taxon>Neopterygii</taxon>
        <taxon>Teleostei</taxon>
        <taxon>Neoteleostei</taxon>
        <taxon>Acanthomorphata</taxon>
        <taxon>Eupercaria</taxon>
        <taxon>Perciformes</taxon>
        <taxon>Cottioidei</taxon>
        <taxon>Cottales</taxon>
        <taxon>Liparidae</taxon>
        <taxon>Liparis</taxon>
    </lineage>
</organism>
<evidence type="ECO:0000313" key="1">
    <source>
        <dbReference type="EMBL" id="TNN45536.1"/>
    </source>
</evidence>
<gene>
    <name evidence="1" type="ORF">EYF80_044262</name>
</gene>
<evidence type="ECO:0000313" key="2">
    <source>
        <dbReference type="Proteomes" id="UP000314294"/>
    </source>
</evidence>
<dbReference type="EMBL" id="SRLO01000841">
    <property type="protein sequence ID" value="TNN45536.1"/>
    <property type="molecule type" value="Genomic_DNA"/>
</dbReference>
<sequence>MRGRVSGCANEAAPRSHRRKWFRACSVAVEPRPCWESHNGNKEESSLFILCFTLLALMHGAEGCYHRGTVRHTSGSVPRPAGWAVR</sequence>
<protein>
    <submittedName>
        <fullName evidence="1">Uncharacterized protein</fullName>
    </submittedName>
</protein>
<comment type="caution">
    <text evidence="1">The sequence shown here is derived from an EMBL/GenBank/DDBJ whole genome shotgun (WGS) entry which is preliminary data.</text>
</comment>
<name>A0A4Z2FWB0_9TELE</name>
<accession>A0A4Z2FWB0</accession>